<feature type="chain" id="PRO_5043655797" evidence="2">
    <location>
        <begin position="33"/>
        <end position="199"/>
    </location>
</feature>
<keyword evidence="4" id="KW-1185">Reference proteome</keyword>
<feature type="region of interest" description="Disordered" evidence="1">
    <location>
        <begin position="41"/>
        <end position="101"/>
    </location>
</feature>
<evidence type="ECO:0000256" key="1">
    <source>
        <dbReference type="SAM" id="MobiDB-lite"/>
    </source>
</evidence>
<dbReference type="RefSeq" id="WP_102283784.1">
    <property type="nucleotide sequence ID" value="NZ_JARVII010000015.1"/>
</dbReference>
<feature type="compositionally biased region" description="Low complexity" evidence="1">
    <location>
        <begin position="63"/>
        <end position="75"/>
    </location>
</feature>
<protein>
    <submittedName>
        <fullName evidence="3">Uncharacterized protein</fullName>
    </submittedName>
</protein>
<dbReference type="AlphaFoldDB" id="A0AAW6RNZ1"/>
<evidence type="ECO:0000256" key="2">
    <source>
        <dbReference type="SAM" id="SignalP"/>
    </source>
</evidence>
<feature type="compositionally biased region" description="Basic and acidic residues" evidence="1">
    <location>
        <begin position="44"/>
        <end position="62"/>
    </location>
</feature>
<accession>A0AAW6RNZ1</accession>
<organism evidence="3 4">
    <name type="scientific">Ottowia cancrivicina</name>
    <dbReference type="NCBI Taxonomy" id="3040346"/>
    <lineage>
        <taxon>Bacteria</taxon>
        <taxon>Pseudomonadati</taxon>
        <taxon>Pseudomonadota</taxon>
        <taxon>Betaproteobacteria</taxon>
        <taxon>Burkholderiales</taxon>
        <taxon>Comamonadaceae</taxon>
        <taxon>Ottowia</taxon>
    </lineage>
</organism>
<sequence length="199" mass="22128">MPLHFHRINAVRAFMACLLALTAWLAAWPVHASGNSPQAAESLRQYREAKARGEYPEPERVGPSRARQARSPARRAAPDAEEAEETQNRPRPFSSGANPHANPNLSLKSCLDHVGINPVARSRCMRQHCQGRWGKGQCPEGGDLLSHQGNSARTPLGQCLRQAGNNPFKRNACGWKHCNKRWDAAECRQFKVRQPEPAN</sequence>
<dbReference type="EMBL" id="JARVII010000015">
    <property type="protein sequence ID" value="MDG9699687.1"/>
    <property type="molecule type" value="Genomic_DNA"/>
</dbReference>
<keyword evidence="2" id="KW-0732">Signal</keyword>
<evidence type="ECO:0000313" key="4">
    <source>
        <dbReference type="Proteomes" id="UP001237156"/>
    </source>
</evidence>
<feature type="signal peptide" evidence="2">
    <location>
        <begin position="1"/>
        <end position="32"/>
    </location>
</feature>
<evidence type="ECO:0000313" key="3">
    <source>
        <dbReference type="EMBL" id="MDG9699687.1"/>
    </source>
</evidence>
<comment type="caution">
    <text evidence="3">The sequence shown here is derived from an EMBL/GenBank/DDBJ whole genome shotgun (WGS) entry which is preliminary data.</text>
</comment>
<gene>
    <name evidence="3" type="ORF">QB898_08180</name>
</gene>
<reference evidence="3 4" key="1">
    <citation type="submission" date="2023-04" db="EMBL/GenBank/DDBJ databases">
        <title>Ottowia paracancer sp. nov., isolated from human stomach.</title>
        <authorList>
            <person name="Song Y."/>
        </authorList>
    </citation>
    <scope>NUCLEOTIDE SEQUENCE [LARGE SCALE GENOMIC DNA]</scope>
    <source>
        <strain evidence="3 4">10c7w1</strain>
    </source>
</reference>
<dbReference type="Proteomes" id="UP001237156">
    <property type="component" value="Unassembled WGS sequence"/>
</dbReference>
<proteinExistence type="predicted"/>
<name>A0AAW6RNZ1_9BURK</name>